<sequence length="143" mass="15578">MNHNSITVSKMRLAYFLLVPLSFVLVYVTVRLIYLEMDPFGMNENPRNRCPPGGVWSEWVTTGACPTTCGGCADAERVRTCTTLCGDCPCEGPSSDIGPCGLSLCPFPSKVGTCCKPFKKSLNYQSRQFFCGPGNVQAYQCAP</sequence>
<accession>A0A8R1U722</accession>
<proteinExistence type="predicted"/>
<reference evidence="2" key="1">
    <citation type="journal article" date="2008" name="Nat. Genet.">
        <title>The Pristionchus pacificus genome provides a unique perspective on nematode lifestyle and parasitism.</title>
        <authorList>
            <person name="Dieterich C."/>
            <person name="Clifton S.W."/>
            <person name="Schuster L.N."/>
            <person name="Chinwalla A."/>
            <person name="Delehaunty K."/>
            <person name="Dinkelacker I."/>
            <person name="Fulton L."/>
            <person name="Fulton R."/>
            <person name="Godfrey J."/>
            <person name="Minx P."/>
            <person name="Mitreva M."/>
            <person name="Roeseler W."/>
            <person name="Tian H."/>
            <person name="Witte H."/>
            <person name="Yang S.P."/>
            <person name="Wilson R.K."/>
            <person name="Sommer R.J."/>
        </authorList>
    </citation>
    <scope>NUCLEOTIDE SEQUENCE [LARGE SCALE GENOMIC DNA]</scope>
    <source>
        <strain evidence="2">PS312</strain>
    </source>
</reference>
<keyword evidence="2" id="KW-1185">Reference proteome</keyword>
<dbReference type="InterPro" id="IPR000884">
    <property type="entry name" value="TSP1_rpt"/>
</dbReference>
<evidence type="ECO:0000313" key="2">
    <source>
        <dbReference type="Proteomes" id="UP000005239"/>
    </source>
</evidence>
<gene>
    <name evidence="1" type="primary">WBGene00095915</name>
</gene>
<organism evidence="1 2">
    <name type="scientific">Pristionchus pacificus</name>
    <name type="common">Parasitic nematode worm</name>
    <dbReference type="NCBI Taxonomy" id="54126"/>
    <lineage>
        <taxon>Eukaryota</taxon>
        <taxon>Metazoa</taxon>
        <taxon>Ecdysozoa</taxon>
        <taxon>Nematoda</taxon>
        <taxon>Chromadorea</taxon>
        <taxon>Rhabditida</taxon>
        <taxon>Rhabditina</taxon>
        <taxon>Diplogasteromorpha</taxon>
        <taxon>Diplogasteroidea</taxon>
        <taxon>Neodiplogasteridae</taxon>
        <taxon>Pristionchus</taxon>
    </lineage>
</organism>
<dbReference type="OrthoDB" id="5821553at2759"/>
<accession>A0A2A6BS29</accession>
<protein>
    <submittedName>
        <fullName evidence="1">Uncharacterized protein</fullName>
    </submittedName>
</protein>
<dbReference type="Proteomes" id="UP000005239">
    <property type="component" value="Unassembled WGS sequence"/>
</dbReference>
<dbReference type="EnsemblMetazoa" id="PPA06361.1">
    <property type="protein sequence ID" value="PPA06361.1"/>
    <property type="gene ID" value="WBGene00095915"/>
</dbReference>
<reference evidence="1" key="2">
    <citation type="submission" date="2022-06" db="UniProtKB">
        <authorList>
            <consortium name="EnsemblMetazoa"/>
        </authorList>
    </citation>
    <scope>IDENTIFICATION</scope>
    <source>
        <strain evidence="1">PS312</strain>
    </source>
</reference>
<dbReference type="AlphaFoldDB" id="A0A2A6BS29"/>
<dbReference type="PANTHER" id="PTHR31936">
    <property type="entry name" value="PROTEIN CBG18744"/>
    <property type="match status" value="1"/>
</dbReference>
<dbReference type="PROSITE" id="PS50092">
    <property type="entry name" value="TSP1"/>
    <property type="match status" value="1"/>
</dbReference>
<dbReference type="PANTHER" id="PTHR31936:SF2">
    <property type="entry name" value="FLO11 DOMAIN-CONTAINING PROTEIN"/>
    <property type="match status" value="1"/>
</dbReference>
<evidence type="ECO:0000313" key="1">
    <source>
        <dbReference type="EnsemblMetazoa" id="PPA06361.1"/>
    </source>
</evidence>
<name>A0A2A6BS29_PRIPA</name>